<dbReference type="EMBL" id="ACUO01000048">
    <property type="protein sequence ID" value="EGN64306.1"/>
    <property type="molecule type" value="Genomic_DNA"/>
</dbReference>
<dbReference type="PANTHER" id="PTHR46211:SF1">
    <property type="entry name" value="GLYCEROPHOSPHODIESTER PHOSPHODIESTERASE, CYTOPLASMIC"/>
    <property type="match status" value="1"/>
</dbReference>
<dbReference type="Proteomes" id="UP000004160">
    <property type="component" value="Unassembled WGS sequence"/>
</dbReference>
<dbReference type="CDD" id="cd08563">
    <property type="entry name" value="GDPD_TtGDE_like"/>
    <property type="match status" value="1"/>
</dbReference>
<dbReference type="Gene3D" id="3.20.20.190">
    <property type="entry name" value="Phosphatidylinositol (PI) phosphodiesterase"/>
    <property type="match status" value="1"/>
</dbReference>
<gene>
    <name evidence="2" type="ORF">HMPREF0401_02515</name>
</gene>
<evidence type="ECO:0000313" key="2">
    <source>
        <dbReference type="EMBL" id="EGN64306.1"/>
    </source>
</evidence>
<dbReference type="PATRIC" id="fig|457403.8.peg.2544"/>
<reference evidence="2" key="1">
    <citation type="submission" date="2011-05" db="EMBL/GenBank/DDBJ databases">
        <title>The Genome Sequence of Fusobacterium sp. 11_3_2.</title>
        <authorList>
            <consortium name="The Broad Institute Genome Sequencing Platform"/>
            <person name="Earl A."/>
            <person name="Ward D."/>
            <person name="Feldgarden M."/>
            <person name="Gevers D."/>
            <person name="Sibley C.D."/>
            <person name="White A.P."/>
            <person name="Crowley S."/>
            <person name="Surette M."/>
            <person name="Strauss J.C."/>
            <person name="Ambrose C.E."/>
            <person name="Allen-Vercoe E."/>
            <person name="Young S.K."/>
            <person name="Zeng Q."/>
            <person name="Gargeya S."/>
            <person name="Fitzgerald M."/>
            <person name="Haas B."/>
            <person name="Abouelleil A."/>
            <person name="Alvarado L."/>
            <person name="Arachchi H.M."/>
            <person name="Berlin A."/>
            <person name="Brown A."/>
            <person name="Chapman S.B."/>
            <person name="Chen Z."/>
            <person name="Dunbar C."/>
            <person name="Freedman E."/>
            <person name="Gearin G."/>
            <person name="Gellesch M."/>
            <person name="Goldberg J."/>
            <person name="Griggs A."/>
            <person name="Gujja S."/>
            <person name="Heiman D."/>
            <person name="Howarth C."/>
            <person name="Larson L."/>
            <person name="Lui A."/>
            <person name="MacDonald P.J.P."/>
            <person name="Mehta T."/>
            <person name="Montmayeur A."/>
            <person name="Murphy C."/>
            <person name="Neiman D."/>
            <person name="Pearson M."/>
            <person name="Priest M."/>
            <person name="Roberts A."/>
            <person name="Saif S."/>
            <person name="Shea T."/>
            <person name="Shenoy N."/>
            <person name="Sisk P."/>
            <person name="Stolte C."/>
            <person name="Sykes S."/>
            <person name="Wortman J."/>
            <person name="Nusbaum C."/>
            <person name="Birren B."/>
        </authorList>
    </citation>
    <scope>NUCLEOTIDE SEQUENCE [LARGE SCALE GENOMIC DNA]</scope>
    <source>
        <strain evidence="2">11_3_2</strain>
    </source>
</reference>
<feature type="domain" description="GP-PDE" evidence="1">
    <location>
        <begin position="2"/>
        <end position="238"/>
    </location>
</feature>
<accession>F7L3U2</accession>
<evidence type="ECO:0000259" key="1">
    <source>
        <dbReference type="PROSITE" id="PS51704"/>
    </source>
</evidence>
<dbReference type="SUPFAM" id="SSF51695">
    <property type="entry name" value="PLC-like phosphodiesterases"/>
    <property type="match status" value="1"/>
</dbReference>
<proteinExistence type="predicted"/>
<dbReference type="InterPro" id="IPR030395">
    <property type="entry name" value="GP_PDE_dom"/>
</dbReference>
<dbReference type="Pfam" id="PF03009">
    <property type="entry name" value="GDPD"/>
    <property type="match status" value="1"/>
</dbReference>
<comment type="caution">
    <text evidence="2">The sequence shown here is derived from an EMBL/GenBank/DDBJ whole genome shotgun (WGS) entry which is preliminary data.</text>
</comment>
<protein>
    <submittedName>
        <fullName evidence="2">Glycerophosphoryl diester phosphodiesterase family protein</fullName>
    </submittedName>
</protein>
<dbReference type="PANTHER" id="PTHR46211">
    <property type="entry name" value="GLYCEROPHOSPHORYL DIESTER PHOSPHODIESTERASE"/>
    <property type="match status" value="1"/>
</dbReference>
<dbReference type="HOGENOM" id="CLU_030006_3_5_0"/>
<organism evidence="2 3">
    <name type="scientific">Fusobacterium animalis 11_3_2</name>
    <dbReference type="NCBI Taxonomy" id="457403"/>
    <lineage>
        <taxon>Bacteria</taxon>
        <taxon>Fusobacteriati</taxon>
        <taxon>Fusobacteriota</taxon>
        <taxon>Fusobacteriia</taxon>
        <taxon>Fusobacteriales</taxon>
        <taxon>Fusobacteriaceae</taxon>
        <taxon>Fusobacterium</taxon>
    </lineage>
</organism>
<dbReference type="PROSITE" id="PS51704">
    <property type="entry name" value="GP_PDE"/>
    <property type="match status" value="1"/>
</dbReference>
<sequence>MTKNFAHRGFSGKYPENTMLAFQKAIEVGADGIELDVQLTKDGEVVIIHDETIDRTTDGKGYVVDYTYEELSKFDASYIYRGKVGFNKIPTLKEYFELVKDLDFITNIELKTGINEYLGIEEKVYQLIKEYKLEKKVIISSFNHFSILRMKKIAPELKCGFLSEDWIIDAGAYTASHKIECFHPRFNNLIPEVVAELKTNNIEINTWTVNKEEDINDLIDKKVDILIGNYPDLVKKIINKKIGGRFYGKFGIIFNYYK</sequence>
<dbReference type="GO" id="GO:0008081">
    <property type="term" value="F:phosphoric diester hydrolase activity"/>
    <property type="evidence" value="ECO:0007669"/>
    <property type="project" value="InterPro"/>
</dbReference>
<keyword evidence="3" id="KW-1185">Reference proteome</keyword>
<evidence type="ECO:0000313" key="3">
    <source>
        <dbReference type="Proteomes" id="UP000004160"/>
    </source>
</evidence>
<dbReference type="AlphaFoldDB" id="F7L3U2"/>
<dbReference type="RefSeq" id="WP_008694958.1">
    <property type="nucleotide sequence ID" value="NZ_GL945397.1"/>
</dbReference>
<name>F7L3U2_9FUSO</name>
<dbReference type="GO" id="GO:0006629">
    <property type="term" value="P:lipid metabolic process"/>
    <property type="evidence" value="ECO:0007669"/>
    <property type="project" value="InterPro"/>
</dbReference>
<dbReference type="InterPro" id="IPR017946">
    <property type="entry name" value="PLC-like_Pdiesterase_TIM-brl"/>
</dbReference>